<gene>
    <name evidence="1" type="ORF">BG006_006845</name>
</gene>
<dbReference type="AlphaFoldDB" id="A0A9P5SIF5"/>
<reference evidence="1" key="1">
    <citation type="journal article" date="2020" name="Fungal Divers.">
        <title>Resolving the Mortierellaceae phylogeny through synthesis of multi-gene phylogenetics and phylogenomics.</title>
        <authorList>
            <person name="Vandepol N."/>
            <person name="Liber J."/>
            <person name="Desiro A."/>
            <person name="Na H."/>
            <person name="Kennedy M."/>
            <person name="Barry K."/>
            <person name="Grigoriev I.V."/>
            <person name="Miller A.N."/>
            <person name="O'Donnell K."/>
            <person name="Stajich J.E."/>
            <person name="Bonito G."/>
        </authorList>
    </citation>
    <scope>NUCLEOTIDE SEQUENCE</scope>
    <source>
        <strain evidence="1">NVP1</strain>
    </source>
</reference>
<name>A0A9P5SIF5_9FUNG</name>
<organism evidence="1 2">
    <name type="scientific">Podila minutissima</name>
    <dbReference type="NCBI Taxonomy" id="64525"/>
    <lineage>
        <taxon>Eukaryota</taxon>
        <taxon>Fungi</taxon>
        <taxon>Fungi incertae sedis</taxon>
        <taxon>Mucoromycota</taxon>
        <taxon>Mortierellomycotina</taxon>
        <taxon>Mortierellomycetes</taxon>
        <taxon>Mortierellales</taxon>
        <taxon>Mortierellaceae</taxon>
        <taxon>Podila</taxon>
    </lineage>
</organism>
<protein>
    <submittedName>
        <fullName evidence="1">Uncharacterized protein</fullName>
    </submittedName>
</protein>
<evidence type="ECO:0000313" key="1">
    <source>
        <dbReference type="EMBL" id="KAF9330181.1"/>
    </source>
</evidence>
<comment type="caution">
    <text evidence="1">The sequence shown here is derived from an EMBL/GenBank/DDBJ whole genome shotgun (WGS) entry which is preliminary data.</text>
</comment>
<dbReference type="Proteomes" id="UP000696485">
    <property type="component" value="Unassembled WGS sequence"/>
</dbReference>
<keyword evidence="2" id="KW-1185">Reference proteome</keyword>
<evidence type="ECO:0000313" key="2">
    <source>
        <dbReference type="Proteomes" id="UP000696485"/>
    </source>
</evidence>
<dbReference type="InterPro" id="IPR032675">
    <property type="entry name" value="LRR_dom_sf"/>
</dbReference>
<dbReference type="Gene3D" id="3.80.10.10">
    <property type="entry name" value="Ribonuclease Inhibitor"/>
    <property type="match status" value="1"/>
</dbReference>
<proteinExistence type="predicted"/>
<accession>A0A9P5SIF5</accession>
<dbReference type="EMBL" id="JAAAUY010000416">
    <property type="protein sequence ID" value="KAF9330181.1"/>
    <property type="molecule type" value="Genomic_DNA"/>
</dbReference>
<dbReference type="SUPFAM" id="SSF52047">
    <property type="entry name" value="RNI-like"/>
    <property type="match status" value="1"/>
</dbReference>
<sequence>MKPDNLASGEGGGGMSVSEQSLELVQLQQPLPTPRLSYPSLPDIVAHRMKEVLAKRYTWLESPLPKFFIILPGEDDNFNTSEMSWSDFDLSFLCDCSGIPGFEDRCFTHVQVVNGASYGINAEVLIKSFGTYMMGTLEMMKYGLYTKSTIVPSVTDIDLLVRIESSIEFLTSQGIESSLKIHGRAPATLDLVQPIKPIEGIEFYNMFRRHLSGNERPTIRGGFMYMTSQSDIRWICSSHWDEIYPKEQDRQLIDFLDSPETARSSYSPYIGTYYAIIRTREKAKEFYKLALTLTNMPVLRITLDWDMSYDDERALQMTVMSCCVASIQIQVRDRSPDYILPGFGHGYFEIVLAGLVNPKIQAFLLEKRDPENMVPEIHHNDELYDFQSNFYLDPVLAKYKRDPQTEKIHLAAMVTDLDLAADVMRKTMKGYHAFSELSLEISYWDQVRIKFCVDGTGEGDVEDTNLWKDPHMTIFDKRGHDAIKLHVYHCRDSEFLQTGSLTELQVGFTYPKDVNKLRSVIKRNRRLVKLELNVQEQDDACQIFESFKALLANHPAIECFHIRQEHTDQRPSNYTWRELQDRAKMTLEIGCYAGDKIGPMLQKFATCITGLTIHGMDPQESAVLEKVTRLKKGPFKLRTVSLAEVCALSTTVMEDLKKVINRASIPYFAITGSVVASQALQLADFMATVGAKLTRLHLYGEHTKEAMLELGKLVPQSAEMPRLTDLSLTGPCSASTQDMVWLRAILAKEGAPLTDLNLKKVNFSHQGWLTLAQEIDFLHLKNLRLAPSVPIKMEAMNALVGAVPDQTELMTFHIDSDGVAEIMCKAYKSVLQRKMKNGGLIMINRYF</sequence>